<dbReference type="PANTHER" id="PTHR46585">
    <property type="entry name" value="INTEGRASE CORE DOMAIN CONTAINING PROTEIN"/>
    <property type="match status" value="1"/>
</dbReference>
<evidence type="ECO:0000313" key="3">
    <source>
        <dbReference type="Proteomes" id="UP001159427"/>
    </source>
</evidence>
<sequence>MASHLETTDVPLLYSPQYVTVHGCVTTVDPYYNHAYHRSIGMAPHQVTPKTVPEVWNRLYGQRLDQKTPPPKCRVGDRIRLNKKHRPFKKGYLPGWTEEVFVVTHVRRHPVVTYRLSEWDGTPIKGTFYEPDVQKVQVSDDSLFRVEKVLKRQGRNVLIRWKGWPATYDSWIPAQPRHGTNKNNAP</sequence>
<evidence type="ECO:0000259" key="1">
    <source>
        <dbReference type="PROSITE" id="PS50013"/>
    </source>
</evidence>
<dbReference type="PROSITE" id="PS50013">
    <property type="entry name" value="CHROMO_2"/>
    <property type="match status" value="1"/>
</dbReference>
<organism evidence="2 3">
    <name type="scientific">Porites evermanni</name>
    <dbReference type="NCBI Taxonomy" id="104178"/>
    <lineage>
        <taxon>Eukaryota</taxon>
        <taxon>Metazoa</taxon>
        <taxon>Cnidaria</taxon>
        <taxon>Anthozoa</taxon>
        <taxon>Hexacorallia</taxon>
        <taxon>Scleractinia</taxon>
        <taxon>Fungiina</taxon>
        <taxon>Poritidae</taxon>
        <taxon>Porites</taxon>
    </lineage>
</organism>
<keyword evidence="3" id="KW-1185">Reference proteome</keyword>
<comment type="caution">
    <text evidence="2">The sequence shown here is derived from an EMBL/GenBank/DDBJ whole genome shotgun (WGS) entry which is preliminary data.</text>
</comment>
<dbReference type="SUPFAM" id="SSF54160">
    <property type="entry name" value="Chromo domain-like"/>
    <property type="match status" value="1"/>
</dbReference>
<dbReference type="PANTHER" id="PTHR46585:SF1">
    <property type="entry name" value="CHROMO DOMAIN-CONTAINING PROTEIN"/>
    <property type="match status" value="1"/>
</dbReference>
<dbReference type="CDD" id="cd00024">
    <property type="entry name" value="CD_CSD"/>
    <property type="match status" value="1"/>
</dbReference>
<dbReference type="Proteomes" id="UP001159427">
    <property type="component" value="Unassembled WGS sequence"/>
</dbReference>
<gene>
    <name evidence="2" type="ORF">PEVE_00021529</name>
</gene>
<name>A0ABN8SHW5_9CNID</name>
<evidence type="ECO:0000313" key="2">
    <source>
        <dbReference type="EMBL" id="CAH3191260.1"/>
    </source>
</evidence>
<dbReference type="EMBL" id="CALNXI010002880">
    <property type="protein sequence ID" value="CAH3191260.1"/>
    <property type="molecule type" value="Genomic_DNA"/>
</dbReference>
<reference evidence="2 3" key="1">
    <citation type="submission" date="2022-05" db="EMBL/GenBank/DDBJ databases">
        <authorList>
            <consortium name="Genoscope - CEA"/>
            <person name="William W."/>
        </authorList>
    </citation>
    <scope>NUCLEOTIDE SEQUENCE [LARGE SCALE GENOMIC DNA]</scope>
</reference>
<proteinExistence type="predicted"/>
<protein>
    <recommendedName>
        <fullName evidence="1">Chromo domain-containing protein</fullName>
    </recommendedName>
</protein>
<dbReference type="InterPro" id="IPR000953">
    <property type="entry name" value="Chromo/chromo_shadow_dom"/>
</dbReference>
<feature type="domain" description="Chromo" evidence="1">
    <location>
        <begin position="144"/>
        <end position="186"/>
    </location>
</feature>
<accession>A0ABN8SHW5</accession>
<dbReference type="InterPro" id="IPR016197">
    <property type="entry name" value="Chromo-like_dom_sf"/>
</dbReference>
<dbReference type="Gene3D" id="2.40.50.40">
    <property type="match status" value="1"/>
</dbReference>